<feature type="domain" description="Aminoacyl-transfer RNA synthetases class-II family profile" evidence="14">
    <location>
        <begin position="243"/>
        <end position="534"/>
    </location>
</feature>
<feature type="domain" description="TGS" evidence="15">
    <location>
        <begin position="1"/>
        <end position="61"/>
    </location>
</feature>
<dbReference type="InterPro" id="IPR012675">
    <property type="entry name" value="Beta-grasp_dom_sf"/>
</dbReference>
<dbReference type="Pfam" id="PF03129">
    <property type="entry name" value="HGTP_anticodon"/>
    <property type="match status" value="1"/>
</dbReference>
<keyword evidence="6 13" id="KW-0547">Nucleotide-binding</keyword>
<feature type="binding site" evidence="13">
    <location>
        <position position="511"/>
    </location>
    <ligand>
        <name>Zn(2+)</name>
        <dbReference type="ChEBI" id="CHEBI:29105"/>
        <note>catalytic</note>
    </ligand>
</feature>
<keyword evidence="17" id="KW-1185">Reference proteome</keyword>
<dbReference type="Gene3D" id="3.30.980.10">
    <property type="entry name" value="Threonyl-trna Synthetase, Chain A, domain 2"/>
    <property type="match status" value="1"/>
</dbReference>
<evidence type="ECO:0000313" key="16">
    <source>
        <dbReference type="EMBL" id="CAH0533457.1"/>
    </source>
</evidence>
<keyword evidence="8 13" id="KW-0067">ATP-binding</keyword>
<evidence type="ECO:0000256" key="2">
    <source>
        <dbReference type="ARBA" id="ARBA00022490"/>
    </source>
</evidence>
<dbReference type="CDD" id="cd01667">
    <property type="entry name" value="TGS_ThrRS"/>
    <property type="match status" value="1"/>
</dbReference>
<evidence type="ECO:0000256" key="8">
    <source>
        <dbReference type="ARBA" id="ARBA00022840"/>
    </source>
</evidence>
<dbReference type="InterPro" id="IPR045864">
    <property type="entry name" value="aa-tRNA-synth_II/BPL/LPL"/>
</dbReference>
<dbReference type="SUPFAM" id="SSF55186">
    <property type="entry name" value="ThrRS/AlaRS common domain"/>
    <property type="match status" value="1"/>
</dbReference>
<evidence type="ECO:0000256" key="5">
    <source>
        <dbReference type="ARBA" id="ARBA00022723"/>
    </source>
</evidence>
<evidence type="ECO:0000256" key="11">
    <source>
        <dbReference type="ARBA" id="ARBA00023146"/>
    </source>
</evidence>
<dbReference type="InterPro" id="IPR036621">
    <property type="entry name" value="Anticodon-bd_dom_sf"/>
</dbReference>
<dbReference type="PROSITE" id="PS50862">
    <property type="entry name" value="AA_TRNA_LIGASE_II"/>
    <property type="match status" value="1"/>
</dbReference>
<dbReference type="Proteomes" id="UP000838672">
    <property type="component" value="Unassembled WGS sequence"/>
</dbReference>
<dbReference type="PANTHER" id="PTHR11451:SF44">
    <property type="entry name" value="THREONINE--TRNA LIGASE, CHLOROPLASTIC_MITOCHONDRIAL 2"/>
    <property type="match status" value="1"/>
</dbReference>
<evidence type="ECO:0000256" key="12">
    <source>
        <dbReference type="ARBA" id="ARBA00049515"/>
    </source>
</evidence>
<evidence type="ECO:0000256" key="10">
    <source>
        <dbReference type="ARBA" id="ARBA00022917"/>
    </source>
</evidence>
<evidence type="ECO:0000256" key="9">
    <source>
        <dbReference type="ARBA" id="ARBA00022884"/>
    </source>
</evidence>
<comment type="similarity">
    <text evidence="1 13">Belongs to the class-II aminoacyl-tRNA synthetase family.</text>
</comment>
<dbReference type="InterPro" id="IPR004095">
    <property type="entry name" value="TGS"/>
</dbReference>
<dbReference type="Gene3D" id="3.30.930.10">
    <property type="entry name" value="Bira Bifunctional Protein, Domain 2"/>
    <property type="match status" value="1"/>
</dbReference>
<dbReference type="Pfam" id="PF07973">
    <property type="entry name" value="tRNA_SAD"/>
    <property type="match status" value="1"/>
</dbReference>
<proteinExistence type="inferred from homology"/>
<organism evidence="16 17">
    <name type="scientific">Vibrio stylophorae</name>
    <dbReference type="NCBI Taxonomy" id="659351"/>
    <lineage>
        <taxon>Bacteria</taxon>
        <taxon>Pseudomonadati</taxon>
        <taxon>Pseudomonadota</taxon>
        <taxon>Gammaproteobacteria</taxon>
        <taxon>Vibrionales</taxon>
        <taxon>Vibrionaceae</taxon>
        <taxon>Vibrio</taxon>
    </lineage>
</organism>
<dbReference type="Gene3D" id="3.30.54.20">
    <property type="match status" value="1"/>
</dbReference>
<evidence type="ECO:0000256" key="1">
    <source>
        <dbReference type="ARBA" id="ARBA00008226"/>
    </source>
</evidence>
<dbReference type="SUPFAM" id="SSF55681">
    <property type="entry name" value="Class II aaRS and biotin synthetases"/>
    <property type="match status" value="1"/>
</dbReference>
<dbReference type="SUPFAM" id="SSF52954">
    <property type="entry name" value="Class II aaRS ABD-related"/>
    <property type="match status" value="1"/>
</dbReference>
<evidence type="ECO:0000259" key="14">
    <source>
        <dbReference type="PROSITE" id="PS50862"/>
    </source>
</evidence>
<dbReference type="InterPro" id="IPR002314">
    <property type="entry name" value="aa-tRNA-synt_IIb"/>
</dbReference>
<dbReference type="Pfam" id="PF02824">
    <property type="entry name" value="TGS"/>
    <property type="match status" value="1"/>
</dbReference>
<dbReference type="InterPro" id="IPR033728">
    <property type="entry name" value="ThrRS_core"/>
</dbReference>
<feature type="binding site" evidence="13">
    <location>
        <position position="385"/>
    </location>
    <ligand>
        <name>Zn(2+)</name>
        <dbReference type="ChEBI" id="CHEBI:29105"/>
        <note>catalytic</note>
    </ligand>
</feature>
<dbReference type="RefSeq" id="WP_237465906.1">
    <property type="nucleotide sequence ID" value="NZ_CAKLDI010000001.1"/>
</dbReference>
<feature type="binding site" evidence="13">
    <location>
        <position position="334"/>
    </location>
    <ligand>
        <name>Zn(2+)</name>
        <dbReference type="ChEBI" id="CHEBI:29105"/>
        <note>catalytic</note>
    </ligand>
</feature>
<dbReference type="CDD" id="cd00860">
    <property type="entry name" value="ThrRS_anticodon"/>
    <property type="match status" value="1"/>
</dbReference>
<gene>
    <name evidence="13 16" type="primary">thrS</name>
    <name evidence="16" type="ORF">VST7929_01325</name>
</gene>
<keyword evidence="10 13" id="KW-0648">Protein biosynthesis</keyword>
<dbReference type="InterPro" id="IPR012947">
    <property type="entry name" value="tRNA_SAD"/>
</dbReference>
<protein>
    <recommendedName>
        <fullName evidence="13">Threonine--tRNA ligase</fullName>
        <ecNumber evidence="13">6.1.1.3</ecNumber>
    </recommendedName>
    <alternativeName>
        <fullName evidence="13">Threonyl-tRNA synthetase</fullName>
        <shortName evidence="13">ThrRS</shortName>
    </alternativeName>
</protein>
<keyword evidence="7 13" id="KW-0862">Zinc</keyword>
<dbReference type="Gene3D" id="3.40.50.800">
    <property type="entry name" value="Anticodon-binding domain"/>
    <property type="match status" value="1"/>
</dbReference>
<comment type="catalytic activity">
    <reaction evidence="12 13">
        <text>tRNA(Thr) + L-threonine + ATP = L-threonyl-tRNA(Thr) + AMP + diphosphate + H(+)</text>
        <dbReference type="Rhea" id="RHEA:24624"/>
        <dbReference type="Rhea" id="RHEA-COMP:9670"/>
        <dbReference type="Rhea" id="RHEA-COMP:9704"/>
        <dbReference type="ChEBI" id="CHEBI:15378"/>
        <dbReference type="ChEBI" id="CHEBI:30616"/>
        <dbReference type="ChEBI" id="CHEBI:33019"/>
        <dbReference type="ChEBI" id="CHEBI:57926"/>
        <dbReference type="ChEBI" id="CHEBI:78442"/>
        <dbReference type="ChEBI" id="CHEBI:78534"/>
        <dbReference type="ChEBI" id="CHEBI:456215"/>
        <dbReference type="EC" id="6.1.1.3"/>
    </reaction>
</comment>
<feature type="region of interest" description="Catalytic" evidence="13">
    <location>
        <begin position="243"/>
        <end position="534"/>
    </location>
</feature>
<dbReference type="NCBIfam" id="TIGR00418">
    <property type="entry name" value="thrS"/>
    <property type="match status" value="1"/>
</dbReference>
<dbReference type="Gene3D" id="3.10.20.30">
    <property type="match status" value="1"/>
</dbReference>
<dbReference type="PROSITE" id="PS51880">
    <property type="entry name" value="TGS"/>
    <property type="match status" value="1"/>
</dbReference>
<sequence>MPVITLPDGSQRQFDNPVSTYDVAASIGPGLAKACIAGRVDGQRVDACDLIEHDAALEIITAKDADGLEIIRHSCAHLLGHAIKQIFPETKMAIGPTIDNGFYYDIDLDRSLSQEDLDALEKRMNELAKTKYAVVKKNVSWQEARDTFEARGETYKIEILDENVSRDDRPGLYHHEEYVDMCRGPHVPHMGFCQNFKILNVAGAYWRGNSDNKMLQRIYGTAFGDKKELKAHLQRLEEAAKRDHRRLGKQLDLYHMQQEAPGMVFWHHNGWTIFRELEVFVRDKLRQFDYQEVKGPLMMDRVLWERSGHWDKYADYMFTTQSENRDYAIKPMNCPGHVQIFNQGLKSYRDLPLRMAEFGSCHRNEPSGALHGLMRVRGFTQDDAHIFCTEEQILEEVTNCIKMVYDTYSTFGFTEIEVKLSTRPEQRVGSDEMWDKAEAGLAQALEANNLSYELQEGEGAFYGPKIEFTLHDCLDRAWQCGTIQLDFALPGRLGATYVGEDNERHTPVMIHRAILGSLERFIGILIEEYAGHFPTWLAPEQAVVMNITDNQADYVREVAEKLQNAGFRAKADLRNEKIGFKIREHTLKRVPYMLVCGDQEAAAGEIAVRTRKGKDLGKIKLDDFIAQMQKEVSSRMLNILEE</sequence>
<keyword evidence="3 13" id="KW-0820">tRNA-binding</keyword>
<keyword evidence="5 13" id="KW-0479">Metal-binding</keyword>
<comment type="subunit">
    <text evidence="13">Homodimer.</text>
</comment>
<accession>A0ABM8ZT37</accession>
<keyword evidence="11 13" id="KW-0030">Aminoacyl-tRNA synthetase</keyword>
<dbReference type="InterPro" id="IPR012676">
    <property type="entry name" value="TGS-like"/>
</dbReference>
<dbReference type="InterPro" id="IPR006195">
    <property type="entry name" value="aa-tRNA-synth_II"/>
</dbReference>
<dbReference type="SUPFAM" id="SSF81271">
    <property type="entry name" value="TGS-like"/>
    <property type="match status" value="1"/>
</dbReference>
<keyword evidence="4 13" id="KW-0436">Ligase</keyword>
<dbReference type="InterPro" id="IPR004154">
    <property type="entry name" value="Anticodon-bd"/>
</dbReference>
<evidence type="ECO:0000313" key="17">
    <source>
        <dbReference type="Proteomes" id="UP000838672"/>
    </source>
</evidence>
<evidence type="ECO:0000256" key="13">
    <source>
        <dbReference type="HAMAP-Rule" id="MF_00184"/>
    </source>
</evidence>
<dbReference type="InterPro" id="IPR002320">
    <property type="entry name" value="Thr-tRNA-ligase_IIa"/>
</dbReference>
<dbReference type="SMART" id="SM00863">
    <property type="entry name" value="tRNA_SAD"/>
    <property type="match status" value="1"/>
</dbReference>
<evidence type="ECO:0000256" key="7">
    <source>
        <dbReference type="ARBA" id="ARBA00022833"/>
    </source>
</evidence>
<comment type="subcellular location">
    <subcellularLocation>
        <location evidence="13">Cytoplasm</location>
    </subcellularLocation>
</comment>
<dbReference type="InterPro" id="IPR047246">
    <property type="entry name" value="ThrRS_anticodon"/>
</dbReference>
<evidence type="ECO:0000256" key="6">
    <source>
        <dbReference type="ARBA" id="ARBA00022741"/>
    </source>
</evidence>
<dbReference type="Pfam" id="PF00587">
    <property type="entry name" value="tRNA-synt_2b"/>
    <property type="match status" value="1"/>
</dbReference>
<dbReference type="CDD" id="cd00771">
    <property type="entry name" value="ThrRS_core"/>
    <property type="match status" value="1"/>
</dbReference>
<keyword evidence="2 13" id="KW-0963">Cytoplasm</keyword>
<dbReference type="HAMAP" id="MF_00184">
    <property type="entry name" value="Thr_tRNA_synth"/>
    <property type="match status" value="1"/>
</dbReference>
<dbReference type="GO" id="GO:0004829">
    <property type="term" value="F:threonine-tRNA ligase activity"/>
    <property type="evidence" value="ECO:0007669"/>
    <property type="project" value="UniProtKB-EC"/>
</dbReference>
<dbReference type="InterPro" id="IPR018163">
    <property type="entry name" value="Thr/Ala-tRNA-synth_IIc_edit"/>
</dbReference>
<evidence type="ECO:0000256" key="4">
    <source>
        <dbReference type="ARBA" id="ARBA00022598"/>
    </source>
</evidence>
<keyword evidence="9 13" id="KW-0694">RNA-binding</keyword>
<reference evidence="16" key="1">
    <citation type="submission" date="2021-11" db="EMBL/GenBank/DDBJ databases">
        <authorList>
            <person name="Rodrigo-Torres L."/>
            <person name="Arahal R. D."/>
            <person name="Lucena T."/>
        </authorList>
    </citation>
    <scope>NUCLEOTIDE SEQUENCE</scope>
    <source>
        <strain evidence="16">CECT 7929</strain>
    </source>
</reference>
<evidence type="ECO:0000259" key="15">
    <source>
        <dbReference type="PROSITE" id="PS51880"/>
    </source>
</evidence>
<evidence type="ECO:0000256" key="3">
    <source>
        <dbReference type="ARBA" id="ARBA00022555"/>
    </source>
</evidence>
<comment type="caution">
    <text evidence="16">The sequence shown here is derived from an EMBL/GenBank/DDBJ whole genome shotgun (WGS) entry which is preliminary data.</text>
</comment>
<dbReference type="EMBL" id="CAKLDI010000001">
    <property type="protein sequence ID" value="CAH0533457.1"/>
    <property type="molecule type" value="Genomic_DNA"/>
</dbReference>
<dbReference type="EC" id="6.1.1.3" evidence="13"/>
<name>A0ABM8ZT37_9VIBR</name>
<comment type="cofactor">
    <cofactor evidence="13">
        <name>Zn(2+)</name>
        <dbReference type="ChEBI" id="CHEBI:29105"/>
    </cofactor>
    <text evidence="13">Binds 1 zinc ion per subunit.</text>
</comment>
<dbReference type="PRINTS" id="PR01047">
    <property type="entry name" value="TRNASYNTHTHR"/>
</dbReference>
<dbReference type="PANTHER" id="PTHR11451">
    <property type="entry name" value="THREONINE-TRNA LIGASE"/>
    <property type="match status" value="1"/>
</dbReference>